<keyword evidence="2" id="KW-0813">Transport</keyword>
<proteinExistence type="inferred from homology"/>
<comment type="similarity">
    <text evidence="1">Belongs to the ABC transporter superfamily.</text>
</comment>
<evidence type="ECO:0000256" key="1">
    <source>
        <dbReference type="ARBA" id="ARBA00005417"/>
    </source>
</evidence>
<comment type="caution">
    <text evidence="5">The sequence shown here is derived from an EMBL/GenBank/DDBJ whole genome shotgun (WGS) entry which is preliminary data.</text>
</comment>
<dbReference type="RefSeq" id="WP_004082067.1">
    <property type="nucleotide sequence ID" value="NZ_CASCYM010000021.1"/>
</dbReference>
<dbReference type="Gene3D" id="3.40.50.300">
    <property type="entry name" value="P-loop containing nucleotide triphosphate hydrolases"/>
    <property type="match status" value="1"/>
</dbReference>
<evidence type="ECO:0000256" key="3">
    <source>
        <dbReference type="SAM" id="Phobius"/>
    </source>
</evidence>
<organism evidence="5 6">
    <name type="scientific">Schaedlerella arabinosiphila</name>
    <dbReference type="NCBI Taxonomy" id="2044587"/>
    <lineage>
        <taxon>Bacteria</taxon>
        <taxon>Bacillati</taxon>
        <taxon>Bacillota</taxon>
        <taxon>Clostridia</taxon>
        <taxon>Lachnospirales</taxon>
        <taxon>Lachnospiraceae</taxon>
        <taxon>Schaedlerella</taxon>
    </lineage>
</organism>
<dbReference type="SUPFAM" id="SSF52540">
    <property type="entry name" value="P-loop containing nucleoside triphosphate hydrolases"/>
    <property type="match status" value="1"/>
</dbReference>
<evidence type="ECO:0000313" key="5">
    <source>
        <dbReference type="EMBL" id="NDO72100.1"/>
    </source>
</evidence>
<feature type="transmembrane region" description="Helical" evidence="3">
    <location>
        <begin position="43"/>
        <end position="65"/>
    </location>
</feature>
<evidence type="ECO:0000256" key="2">
    <source>
        <dbReference type="ARBA" id="ARBA00022448"/>
    </source>
</evidence>
<evidence type="ECO:0000259" key="4">
    <source>
        <dbReference type="Pfam" id="PF13476"/>
    </source>
</evidence>
<dbReference type="GO" id="GO:0016887">
    <property type="term" value="F:ATP hydrolysis activity"/>
    <property type="evidence" value="ECO:0007669"/>
    <property type="project" value="InterPro"/>
</dbReference>
<dbReference type="InterPro" id="IPR038729">
    <property type="entry name" value="Rad50/SbcC_AAA"/>
</dbReference>
<dbReference type="GO" id="GO:0006302">
    <property type="term" value="P:double-strand break repair"/>
    <property type="evidence" value="ECO:0007669"/>
    <property type="project" value="InterPro"/>
</dbReference>
<protein>
    <submittedName>
        <fullName evidence="5">AAA family ATPase</fullName>
    </submittedName>
</protein>
<keyword evidence="3" id="KW-0812">Transmembrane</keyword>
<name>A0A9X5H9C1_9FIRM</name>
<dbReference type="PANTHER" id="PTHR43335:SF4">
    <property type="entry name" value="ABC TRANSPORTER, ATP-BINDING PROTEIN"/>
    <property type="match status" value="1"/>
</dbReference>
<keyword evidence="3" id="KW-0472">Membrane</keyword>
<evidence type="ECO:0000313" key="6">
    <source>
        <dbReference type="Proteomes" id="UP000474104"/>
    </source>
</evidence>
<dbReference type="InterPro" id="IPR027417">
    <property type="entry name" value="P-loop_NTPase"/>
</dbReference>
<sequence>MTLEFFNIKKSYKNIMAVEDINLQFKEGIYGLLGENGAGKTTLLNMMAIAVIFSFMLIMGTGIFGQLFDNDISGKIIDFFS</sequence>
<accession>A0A9X5H9C1</accession>
<keyword evidence="3" id="KW-1133">Transmembrane helix</keyword>
<reference evidence="5 6" key="1">
    <citation type="submission" date="2019-07" db="EMBL/GenBank/DDBJ databases">
        <title>Draft genome sequences of 15 bacterial species constituting the stable defined intestinal microbiota of the GM15 gnotobiotic mouse model.</title>
        <authorList>
            <person name="Elie C."/>
            <person name="Mathieu A."/>
            <person name="Saliou A."/>
            <person name="Darnaud M."/>
            <person name="Leulier F."/>
            <person name="Tamellini A."/>
        </authorList>
    </citation>
    <scope>NUCLEOTIDE SEQUENCE [LARGE SCALE GENOMIC DNA]</scope>
    <source>
        <strain evidence="6">ASF 502</strain>
    </source>
</reference>
<dbReference type="Pfam" id="PF13476">
    <property type="entry name" value="AAA_23"/>
    <property type="match status" value="1"/>
</dbReference>
<dbReference type="PANTHER" id="PTHR43335">
    <property type="entry name" value="ABC TRANSPORTER, ATP-BINDING PROTEIN"/>
    <property type="match status" value="1"/>
</dbReference>
<dbReference type="Proteomes" id="UP000474104">
    <property type="component" value="Unassembled WGS sequence"/>
</dbReference>
<dbReference type="OrthoDB" id="9804819at2"/>
<dbReference type="AlphaFoldDB" id="A0A9X5H9C1"/>
<dbReference type="EMBL" id="VIRB01000153">
    <property type="protein sequence ID" value="NDO72100.1"/>
    <property type="molecule type" value="Genomic_DNA"/>
</dbReference>
<feature type="domain" description="Rad50/SbcC-type AAA" evidence="4">
    <location>
        <begin position="12"/>
        <end position="51"/>
    </location>
</feature>
<gene>
    <name evidence="5" type="ORF">FMM80_27050</name>
</gene>